<feature type="signal peptide" evidence="2">
    <location>
        <begin position="1"/>
        <end position="22"/>
    </location>
</feature>
<dbReference type="Pfam" id="PF13306">
    <property type="entry name" value="LRR_5"/>
    <property type="match status" value="2"/>
</dbReference>
<keyword evidence="2" id="KW-0732">Signal</keyword>
<accession>A0A844GNJ8</accession>
<protein>
    <submittedName>
        <fullName evidence="3">Leucine-rich repeat protein</fullName>
    </submittedName>
</protein>
<gene>
    <name evidence="3" type="ORF">GKZ57_16255</name>
</gene>
<evidence type="ECO:0000256" key="2">
    <source>
        <dbReference type="SAM" id="SignalP"/>
    </source>
</evidence>
<dbReference type="InterPro" id="IPR032675">
    <property type="entry name" value="LRR_dom_sf"/>
</dbReference>
<evidence type="ECO:0000313" key="3">
    <source>
        <dbReference type="EMBL" id="MTD62742.1"/>
    </source>
</evidence>
<dbReference type="Gene3D" id="3.80.10.10">
    <property type="entry name" value="Ribonuclease Inhibitor"/>
    <property type="match status" value="2"/>
</dbReference>
<dbReference type="PANTHER" id="PTHR45661">
    <property type="entry name" value="SURFACE ANTIGEN"/>
    <property type="match status" value="1"/>
</dbReference>
<dbReference type="InterPro" id="IPR026906">
    <property type="entry name" value="LRR_5"/>
</dbReference>
<organism evidence="3 4">
    <name type="scientific">Blautia luti DSM 14534 = JCM 17040</name>
    <dbReference type="NCBI Taxonomy" id="649762"/>
    <lineage>
        <taxon>Bacteria</taxon>
        <taxon>Bacillati</taxon>
        <taxon>Bacillota</taxon>
        <taxon>Clostridia</taxon>
        <taxon>Lachnospirales</taxon>
        <taxon>Lachnospiraceae</taxon>
        <taxon>Blautia</taxon>
    </lineage>
</organism>
<dbReference type="Proteomes" id="UP000437824">
    <property type="component" value="Unassembled WGS sequence"/>
</dbReference>
<feature type="chain" id="PRO_5038798209" evidence="2">
    <location>
        <begin position="23"/>
        <end position="1545"/>
    </location>
</feature>
<feature type="compositionally biased region" description="Acidic residues" evidence="1">
    <location>
        <begin position="47"/>
        <end position="63"/>
    </location>
</feature>
<dbReference type="PANTHER" id="PTHR45661:SF3">
    <property type="entry name" value="IG-LIKE DOMAIN-CONTAINING PROTEIN"/>
    <property type="match status" value="1"/>
</dbReference>
<dbReference type="EMBL" id="WMBC01000019">
    <property type="protein sequence ID" value="MTD62742.1"/>
    <property type="molecule type" value="Genomic_DNA"/>
</dbReference>
<sequence>MKKKQIALLLAALLCVSPVAESMAVMGAEFSSEEDSEAQNAEKETLLEETADEAVDIDEPENTEEIWTSGEEEAAEFETGEEEQQDAFVEEADVQTEPATTAQGTGTYEVAFINEGQFNTCLRTDEDRPDVEMQTMEKTTLTNALNSMEGDNTGYCLVVPHDLEDEEDIVVPEGMNVFVGYGDGDVKIRSITPNGNITFWGVGNDKESIEIKEGKGTVTFKQLHMNGEIKGTGADDTVTFVDDAMIGGISGIENVHFDCWNLNIKGKSEFYNLYNDTGHDEQYSPAWIQIEGYSKEKVPVFHKAFDWGAGTFENEEGDSWTGNYSLGISYVKSFEEDDWQDVKISSGSQAVTFDMSLEDAVELSNRLYVSQNSYDCELSLDGKIWDRNENRLYRIYRYQDAGDKTAQEIFDNNGLGDFDYPDGADILITGAADISQVTETLEADAQKENSSGYYIIDMPKDAKIDTISIPAGVKGVTFWGPYQYNEETDTRVQFPVKIGTVQTQEGQIITLSDQIMNSGLKVTGNGTVRIQNCVINGTVEGTGADDTVVFQLDSVVGGLQGVENIHFGRQCDNLNLTGTAEFYNIYNENESPEDDMFPIELQIEGKENPGSVIFHKPFDLGTGDFVNEEGISWTDSYKMSIRYFETFETYGDDWEMIDVGEGYQSVVFDMPDTDIVDMLQRVEIHAPENGYRPDMNGKTWMQNESNAVDIERCKDNEGMTAQEIFEAYGTSEVPDNSLLWLVALPDTAQAERYMKAYQQKKPGEGYYIVQMGKDAMIQEELSVPDTVQAVKYVGPETYDEETETDEQYPIHISSVKVSDWKKISLMNMLVNTDTLTVSGNGTTELLNSRVNGRVTADTLKINVAAAVLNLTCRNLDASDANRLVVGEYLKFEQSTWNPELVVYAQPGSYLELGEIENSYPEIQEYSQIILGNDGKSAAQVYFGGDLNLGSCQWDVGEYPRQLLVLQFDAARAKKAGVPVSKDCFAPDYRYDWGEEEANSWWDYHWYYQGEESCMASVNSSLDAEKLFARINLQTTFDTEDGEKNAVVQPRFLYQNDYPGLSQGMEGSKRRAFYVDWWSTEGEAKAVEIQAYFAFTDAPAEDLSYGQISEIKDQIYKGSSVEPSITVALNGKKLKENTDYTVAYANNKKAGVTATVSVTGMGAYRGTLIKNFKITAVPQKDQVYTLGDLKYKITKSAYKNGTVSVCGTFQKTVTAVSIPATVRLDGYTFKVTAVENKTFKDCSKLKKAVIGINVQDIGKEAFSGCTHLSKIEIRSKVVKYIGSSSLKGISSKAVIYVPASKCAAYQKLLKNRGQRSTVKIVKKAESLSGAVIAVIKDQIYAGKAVCPTVIVTLDGSRLKAGSDYTVTYSNNKKSGAKATVTVKGKGNYTGTVTGSFKIAAIPAKGKTYTAGGLKYKVIKSAYQGGTVCVTAPEKKTLTSATVPASVKLDGYAFNVTAISDKAFSDCTKLKKVTIGKNITQIGKQAFSGCRILKSIVIQAQGVKSVGSQALKGISKNAVIKVPSAMLKTYQKLFKGKGQNGSVKITK</sequence>
<dbReference type="RefSeq" id="WP_118509317.1">
    <property type="nucleotide sequence ID" value="NZ_WMBC01000019.1"/>
</dbReference>
<reference evidence="3 4" key="1">
    <citation type="submission" date="2019-11" db="EMBL/GenBank/DDBJ databases">
        <title>Draft genome sequence of Blautia luti DSM 14534T, isolated from human stool.</title>
        <authorList>
            <person name="Ortiz R."/>
            <person name="Melis-Arcos F."/>
            <person name="Covarrubias P."/>
            <person name="Cardenas J.P."/>
            <person name="Perez-Donoso J."/>
            <person name="Almonacid D."/>
        </authorList>
    </citation>
    <scope>NUCLEOTIDE SEQUENCE [LARGE SCALE GENOMIC DNA]</scope>
    <source>
        <strain evidence="3 4">DSM 14534</strain>
    </source>
</reference>
<dbReference type="InterPro" id="IPR053139">
    <property type="entry name" value="Surface_bspA-like"/>
</dbReference>
<feature type="region of interest" description="Disordered" evidence="1">
    <location>
        <begin position="28"/>
        <end position="63"/>
    </location>
</feature>
<proteinExistence type="predicted"/>
<comment type="caution">
    <text evidence="3">The sequence shown here is derived from an EMBL/GenBank/DDBJ whole genome shotgun (WGS) entry which is preliminary data.</text>
</comment>
<evidence type="ECO:0000256" key="1">
    <source>
        <dbReference type="SAM" id="MobiDB-lite"/>
    </source>
</evidence>
<name>A0A844GNJ8_9FIRM</name>
<dbReference type="SUPFAM" id="SSF52058">
    <property type="entry name" value="L domain-like"/>
    <property type="match status" value="1"/>
</dbReference>
<evidence type="ECO:0000313" key="4">
    <source>
        <dbReference type="Proteomes" id="UP000437824"/>
    </source>
</evidence>